<dbReference type="SMART" id="SM00255">
    <property type="entry name" value="TIR"/>
    <property type="match status" value="2"/>
</dbReference>
<organism evidence="6 7">
    <name type="scientific">Pyrus ussuriensis x Pyrus communis</name>
    <dbReference type="NCBI Taxonomy" id="2448454"/>
    <lineage>
        <taxon>Eukaryota</taxon>
        <taxon>Viridiplantae</taxon>
        <taxon>Streptophyta</taxon>
        <taxon>Embryophyta</taxon>
        <taxon>Tracheophyta</taxon>
        <taxon>Spermatophyta</taxon>
        <taxon>Magnoliopsida</taxon>
        <taxon>eudicotyledons</taxon>
        <taxon>Gunneridae</taxon>
        <taxon>Pentapetalae</taxon>
        <taxon>rosids</taxon>
        <taxon>fabids</taxon>
        <taxon>Rosales</taxon>
        <taxon>Rosaceae</taxon>
        <taxon>Amygdaloideae</taxon>
        <taxon>Maleae</taxon>
        <taxon>Pyrus</taxon>
    </lineage>
</organism>
<dbReference type="InterPro" id="IPR011713">
    <property type="entry name" value="Leu-rich_rpt_3"/>
</dbReference>
<dbReference type="InterPro" id="IPR058192">
    <property type="entry name" value="WHD_ROQ1-like"/>
</dbReference>
<protein>
    <submittedName>
        <fullName evidence="6">TMV resistance protein N-like</fullName>
    </submittedName>
</protein>
<keyword evidence="2" id="KW-0677">Repeat</keyword>
<dbReference type="InterPro" id="IPR044974">
    <property type="entry name" value="Disease_R_plants"/>
</dbReference>
<name>A0A5N5F750_9ROSA</name>
<comment type="caution">
    <text evidence="6">The sequence shown here is derived from an EMBL/GenBank/DDBJ whole genome shotgun (WGS) entry which is preliminary data.</text>
</comment>
<dbReference type="Pfam" id="PF07725">
    <property type="entry name" value="LRR_3"/>
    <property type="match status" value="1"/>
</dbReference>
<dbReference type="InterPro" id="IPR000157">
    <property type="entry name" value="TIR_dom"/>
</dbReference>
<dbReference type="AlphaFoldDB" id="A0A5N5F750"/>
<dbReference type="FunFam" id="3.80.10.10:FF:000386">
    <property type="entry name" value="Disease resistance protein RPS4"/>
    <property type="match status" value="1"/>
</dbReference>
<keyword evidence="1" id="KW-0433">Leucine-rich repeat</keyword>
<reference evidence="6 7" key="3">
    <citation type="submission" date="2019-11" db="EMBL/GenBank/DDBJ databases">
        <title>A de novo genome assembly of a pear dwarfing rootstock.</title>
        <authorList>
            <person name="Wang F."/>
            <person name="Wang J."/>
            <person name="Li S."/>
            <person name="Zhang Y."/>
            <person name="Fang M."/>
            <person name="Ma L."/>
            <person name="Zhao Y."/>
            <person name="Jiang S."/>
        </authorList>
    </citation>
    <scope>NUCLEOTIDE SEQUENCE [LARGE SCALE GENOMIC DNA]</scope>
    <source>
        <strain evidence="6">S2</strain>
        <tissue evidence="6">Leaf</tissue>
    </source>
</reference>
<dbReference type="SMART" id="SM00369">
    <property type="entry name" value="LRR_TYP"/>
    <property type="match status" value="4"/>
</dbReference>
<evidence type="ECO:0000313" key="7">
    <source>
        <dbReference type="Proteomes" id="UP000327157"/>
    </source>
</evidence>
<evidence type="ECO:0000256" key="4">
    <source>
        <dbReference type="ARBA" id="ARBA00023027"/>
    </source>
</evidence>
<dbReference type="Pfam" id="PF01582">
    <property type="entry name" value="TIR"/>
    <property type="match status" value="2"/>
</dbReference>
<gene>
    <name evidence="6" type="ORF">D8674_001503</name>
</gene>
<dbReference type="GO" id="GO:0006952">
    <property type="term" value="P:defense response"/>
    <property type="evidence" value="ECO:0007669"/>
    <property type="project" value="UniProtKB-KW"/>
</dbReference>
<reference evidence="7" key="2">
    <citation type="submission" date="2019-10" db="EMBL/GenBank/DDBJ databases">
        <title>A de novo genome assembly of a pear dwarfing rootstock.</title>
        <authorList>
            <person name="Wang F."/>
            <person name="Wang J."/>
            <person name="Li S."/>
            <person name="Zhang Y."/>
            <person name="Fang M."/>
            <person name="Ma L."/>
            <person name="Zhao Y."/>
            <person name="Jiang S."/>
        </authorList>
    </citation>
    <scope>NUCLEOTIDE SEQUENCE [LARGE SCALE GENOMIC DNA]</scope>
</reference>
<dbReference type="InterPro" id="IPR032675">
    <property type="entry name" value="LRR_dom_sf"/>
</dbReference>
<proteinExistence type="predicted"/>
<dbReference type="Proteomes" id="UP000327157">
    <property type="component" value="Chromosome 1"/>
</dbReference>
<evidence type="ECO:0000256" key="1">
    <source>
        <dbReference type="ARBA" id="ARBA00022614"/>
    </source>
</evidence>
<dbReference type="SUPFAM" id="SSF52200">
    <property type="entry name" value="Toll/Interleukin receptor TIR domain"/>
    <property type="match status" value="2"/>
</dbReference>
<dbReference type="PANTHER" id="PTHR11017:SF573">
    <property type="entry name" value="ADP-RIBOSYL CYCLASE_CYCLIC ADP-RIBOSE HYDROLASE"/>
    <property type="match status" value="1"/>
</dbReference>
<dbReference type="EMBL" id="SMOL01000768">
    <property type="protein sequence ID" value="KAB2598583.1"/>
    <property type="molecule type" value="Genomic_DNA"/>
</dbReference>
<evidence type="ECO:0000313" key="6">
    <source>
        <dbReference type="EMBL" id="KAB2598583.1"/>
    </source>
</evidence>
<dbReference type="GO" id="GO:0007165">
    <property type="term" value="P:signal transduction"/>
    <property type="evidence" value="ECO:0007669"/>
    <property type="project" value="InterPro"/>
</dbReference>
<dbReference type="InterPro" id="IPR058546">
    <property type="entry name" value="RPS4B/Roq1-like_LRR"/>
</dbReference>
<sequence>MAASSVSSGGRYDVFINFRREDTRKIFIGHLYKALVQKSIYTFIDGDDPELPTTIQESRLSIVVFSKNYASSTRCLKQLVQILDRVDTKNHIVVPIFYQIDPSDLRKLAGSFAKAFAQHDHDPNANIDEVQSWRSALTKAANFSGWASRDYRDDAKFIEGVVQDIFNQLLQFSKVFVSFRGEDTRKGFAAHLSKALHHNVLSTFRDVSADIKGDEFSSLFKVIQQSKISIVVFSENYADSPWCLDELVAILECADTNNQIVFPVFYGVDPSHVRRATGPFGEAFALHEVHFRENMERVLFRANMERVTLWRSALTRATDYAGFVRNNFKDDAELIEAIVQHTWRACQGTGGERWRRKRRMSRETDLLPWDEFGSAEGTALKVLGALLDNRSVWEWEDVLKKTKKTQLMGIQDVLRKSFDGLDESEKDIFLDIACFFKGMEKDYVTKILDSCGFYPHSGLGVLVNRTLITISDYDTLEMHDLLQEMGWEIVRQESDKDPGGRSRLWIYEDVHRALTQNTATKAVEGIILDLANSEEVYFEAEAFVRMTKLRLLKIHCSRSMVNASWEDRSHPNDDCKQNMSGDLKFLSHELRCLCWHGCPLKSLPSNFHPKNLIDLEMPYSQIEQLWEGSKRLERLEFIDLSYSQYLNKIPDVTEAKNLEILNLEGCSSLTEVHPSVSDLTNLVFLSLKECKELQVLSRRIHMKSLKTLILSGCSNLDKFPEISGSMQELSELYLDRTAIEELPSSISILTGLVTLNLNDCTKLKSLPSSICQLKSLRYVTLCGCSRLKRFPVIAEDMEGLRELHLDGTPIKKLSPSIERLKGLVLLTMKNCKSLVYLPNSICKLEYLTGLTLSGCSKLYYLPKDLGNIKSLREVDVEGSGIEQPFSMSSSIMPATLSGRRKAKKVPFVSLLPKPSAHRHYENLVWLDLSDSKLMELPDSVTNLIHLITLVLCRNNFERLPATMDRLRRLKNFNLEACRRLISIPQLSSNITKIDAHDCTALETVSTPKPHYMNLYFIFSNCLRLVQKNPFRDIVEAHCHDQGNHLRQFSFNMSLPGSDIPDWFSQQCTGSSVTAQLQPNLFHNKLLGFAICAVSNFKSAHYCASNLSVQSFCTFKGNHHEYSSNIYMLDWDFKTDRFLESDHMFLGYVPWSKYDLIETGKQAYERCYTEATFKFVVKDGGYIRDFRAAVRYPSIRRLLDEGENNCRHALII</sequence>
<dbReference type="InterPro" id="IPR036390">
    <property type="entry name" value="WH_DNA-bd_sf"/>
</dbReference>
<evidence type="ECO:0000256" key="3">
    <source>
        <dbReference type="ARBA" id="ARBA00022821"/>
    </source>
</evidence>
<dbReference type="PANTHER" id="PTHR11017">
    <property type="entry name" value="LEUCINE-RICH REPEAT-CONTAINING PROTEIN"/>
    <property type="match status" value="1"/>
</dbReference>
<dbReference type="Gene3D" id="3.40.50.10140">
    <property type="entry name" value="Toll/interleukin-1 receptor homology (TIR) domain"/>
    <property type="match status" value="2"/>
</dbReference>
<dbReference type="SUPFAM" id="SSF46785">
    <property type="entry name" value="Winged helix' DNA-binding domain"/>
    <property type="match status" value="1"/>
</dbReference>
<keyword evidence="7" id="KW-1185">Reference proteome</keyword>
<keyword evidence="3" id="KW-0611">Plant defense</keyword>
<dbReference type="InterPro" id="IPR003591">
    <property type="entry name" value="Leu-rich_rpt_typical-subtyp"/>
</dbReference>
<dbReference type="PROSITE" id="PS50104">
    <property type="entry name" value="TIR"/>
    <property type="match status" value="2"/>
</dbReference>
<dbReference type="Pfam" id="PF20160">
    <property type="entry name" value="C-JID"/>
    <property type="match status" value="1"/>
</dbReference>
<feature type="domain" description="TIR" evidence="5">
    <location>
        <begin position="171"/>
        <end position="346"/>
    </location>
</feature>
<accession>A0A5N5F750</accession>
<evidence type="ECO:0000259" key="5">
    <source>
        <dbReference type="PROSITE" id="PS50104"/>
    </source>
</evidence>
<dbReference type="InterPro" id="IPR045344">
    <property type="entry name" value="C-JID"/>
</dbReference>
<dbReference type="Pfam" id="PF23282">
    <property type="entry name" value="WHD_ROQ1"/>
    <property type="match status" value="1"/>
</dbReference>
<dbReference type="Pfam" id="PF23286">
    <property type="entry name" value="LRR_13"/>
    <property type="match status" value="1"/>
</dbReference>
<dbReference type="Gene3D" id="3.80.10.10">
    <property type="entry name" value="Ribonuclease Inhibitor"/>
    <property type="match status" value="3"/>
</dbReference>
<evidence type="ECO:0000256" key="2">
    <source>
        <dbReference type="ARBA" id="ARBA00022737"/>
    </source>
</evidence>
<reference evidence="6 7" key="1">
    <citation type="submission" date="2019-09" db="EMBL/GenBank/DDBJ databases">
        <authorList>
            <person name="Ou C."/>
        </authorList>
    </citation>
    <scope>NUCLEOTIDE SEQUENCE [LARGE SCALE GENOMIC DNA]</scope>
    <source>
        <strain evidence="6">S2</strain>
        <tissue evidence="6">Leaf</tissue>
    </source>
</reference>
<feature type="domain" description="TIR" evidence="5">
    <location>
        <begin position="10"/>
        <end position="169"/>
    </location>
</feature>
<dbReference type="SUPFAM" id="SSF52058">
    <property type="entry name" value="L domain-like"/>
    <property type="match status" value="2"/>
</dbReference>
<dbReference type="FunFam" id="3.40.50.10140:FF:000007">
    <property type="entry name" value="Disease resistance protein (TIR-NBS-LRR class)"/>
    <property type="match status" value="2"/>
</dbReference>
<keyword evidence="4" id="KW-0520">NAD</keyword>
<dbReference type="OrthoDB" id="1163719at2759"/>
<dbReference type="InterPro" id="IPR035897">
    <property type="entry name" value="Toll_tir_struct_dom_sf"/>
</dbReference>